<dbReference type="NCBIfam" id="TIGR00254">
    <property type="entry name" value="GGDEF"/>
    <property type="match status" value="1"/>
</dbReference>
<organism evidence="5 6">
    <name type="scientific">Pseudoalteromonas translucida (strain TAC 125)</name>
    <dbReference type="NCBI Taxonomy" id="326442"/>
    <lineage>
        <taxon>Bacteria</taxon>
        <taxon>Pseudomonadati</taxon>
        <taxon>Pseudomonadota</taxon>
        <taxon>Gammaproteobacteria</taxon>
        <taxon>Alteromonadales</taxon>
        <taxon>Pseudoalteromonadaceae</taxon>
        <taxon>Pseudoalteromonas</taxon>
    </lineage>
</organism>
<dbReference type="eggNOG" id="COG3706">
    <property type="taxonomic scope" value="Bacteria"/>
</dbReference>
<proteinExistence type="predicted"/>
<dbReference type="Gene3D" id="3.30.70.270">
    <property type="match status" value="1"/>
</dbReference>
<feature type="transmembrane region" description="Helical" evidence="3">
    <location>
        <begin position="70"/>
        <end position="90"/>
    </location>
</feature>
<keyword evidence="3" id="KW-0812">Transmembrane</keyword>
<dbReference type="CDD" id="cd01949">
    <property type="entry name" value="GGDEF"/>
    <property type="match status" value="1"/>
</dbReference>
<dbReference type="InterPro" id="IPR050469">
    <property type="entry name" value="Diguanylate_Cyclase"/>
</dbReference>
<name>Q3IFS7_PSET1</name>
<dbReference type="GO" id="GO:1902201">
    <property type="term" value="P:negative regulation of bacterial-type flagellum-dependent cell motility"/>
    <property type="evidence" value="ECO:0007669"/>
    <property type="project" value="TreeGrafter"/>
</dbReference>
<dbReference type="GO" id="GO:0043709">
    <property type="term" value="P:cell adhesion involved in single-species biofilm formation"/>
    <property type="evidence" value="ECO:0007669"/>
    <property type="project" value="TreeGrafter"/>
</dbReference>
<dbReference type="PANTHER" id="PTHR45138">
    <property type="entry name" value="REGULATORY COMPONENTS OF SENSORY TRANSDUCTION SYSTEM"/>
    <property type="match status" value="1"/>
</dbReference>
<keyword evidence="3" id="KW-0472">Membrane</keyword>
<dbReference type="KEGG" id="pha:PSHAa0436"/>
<evidence type="ECO:0000256" key="3">
    <source>
        <dbReference type="SAM" id="Phobius"/>
    </source>
</evidence>
<dbReference type="PANTHER" id="PTHR45138:SF9">
    <property type="entry name" value="DIGUANYLATE CYCLASE DGCM-RELATED"/>
    <property type="match status" value="1"/>
</dbReference>
<evidence type="ECO:0000256" key="2">
    <source>
        <dbReference type="ARBA" id="ARBA00034247"/>
    </source>
</evidence>
<dbReference type="InterPro" id="IPR043128">
    <property type="entry name" value="Rev_trsase/Diguanyl_cyclase"/>
</dbReference>
<feature type="transmembrane region" description="Helical" evidence="3">
    <location>
        <begin position="44"/>
        <end position="63"/>
    </location>
</feature>
<feature type="domain" description="GGDEF" evidence="4">
    <location>
        <begin position="172"/>
        <end position="303"/>
    </location>
</feature>
<dbReference type="InterPro" id="IPR000160">
    <property type="entry name" value="GGDEF_dom"/>
</dbReference>
<evidence type="ECO:0000313" key="5">
    <source>
        <dbReference type="EMBL" id="CAI85534.1"/>
    </source>
</evidence>
<dbReference type="EC" id="2.7.7.65" evidence="1"/>
<dbReference type="BioCyc" id="PHAL326442:PSHA_RS02120-MONOMER"/>
<dbReference type="PROSITE" id="PS50887">
    <property type="entry name" value="GGDEF"/>
    <property type="match status" value="1"/>
</dbReference>
<protein>
    <recommendedName>
        <fullName evidence="1">diguanylate cyclase</fullName>
        <ecNumber evidence="1">2.7.7.65</ecNumber>
    </recommendedName>
</protein>
<keyword evidence="6" id="KW-1185">Reference proteome</keyword>
<evidence type="ECO:0000313" key="6">
    <source>
        <dbReference type="Proteomes" id="UP000006843"/>
    </source>
</evidence>
<dbReference type="Pfam" id="PF00990">
    <property type="entry name" value="GGDEF"/>
    <property type="match status" value="1"/>
</dbReference>
<sequence>MNFTLLKLHPRMIVLTLSIIVLALLLCNMMGTTKLWQEIDWWDVLGEGGIVLLTILWQFFLLLSRPPGRVTTLLTVGLCCFMFSGLLDFLDEFFRYPQEAWLPLIENIPAPFGMILISRGLYLWYQEMLVLNAQLRRREANVREHQNVDSVTWLYRADYMHEQLRLQLEQGGRYCVAVVDIDQFDTFNRRFGHPEGDRLLREIAELILMNARLTDLVCRYAGDRFILLMPQLALPQASLQVQQIASAVKHLAFKSGDMAVFHTLTTAVIEATKGESCQALLRRLNTQFAQQKSDKAGVAWCDHMSR</sequence>
<evidence type="ECO:0000259" key="4">
    <source>
        <dbReference type="PROSITE" id="PS50887"/>
    </source>
</evidence>
<dbReference type="Proteomes" id="UP000006843">
    <property type="component" value="Chromosome I"/>
</dbReference>
<comment type="catalytic activity">
    <reaction evidence="2">
        <text>2 GTP = 3',3'-c-di-GMP + 2 diphosphate</text>
        <dbReference type="Rhea" id="RHEA:24898"/>
        <dbReference type="ChEBI" id="CHEBI:33019"/>
        <dbReference type="ChEBI" id="CHEBI:37565"/>
        <dbReference type="ChEBI" id="CHEBI:58805"/>
        <dbReference type="EC" id="2.7.7.65"/>
    </reaction>
</comment>
<dbReference type="SMART" id="SM00267">
    <property type="entry name" value="GGDEF"/>
    <property type="match status" value="1"/>
</dbReference>
<dbReference type="HOGENOM" id="CLU_070527_0_0_6"/>
<dbReference type="AlphaFoldDB" id="Q3IFS7"/>
<dbReference type="GO" id="GO:0052621">
    <property type="term" value="F:diguanylate cyclase activity"/>
    <property type="evidence" value="ECO:0007669"/>
    <property type="project" value="UniProtKB-EC"/>
</dbReference>
<dbReference type="SUPFAM" id="SSF55073">
    <property type="entry name" value="Nucleotide cyclase"/>
    <property type="match status" value="1"/>
</dbReference>
<dbReference type="PATRIC" id="fig|326442.8.peg.414"/>
<accession>Q3IFS7</accession>
<gene>
    <name evidence="5" type="ordered locus">PSHAa0436</name>
</gene>
<reference evidence="5 6" key="1">
    <citation type="journal article" date="2005" name="Genome Res.">
        <title>Coping with cold: the genome of the versatile marine Antarctica bacterium Pseudoalteromonas haloplanktis TAC125.</title>
        <authorList>
            <person name="Medigue C."/>
            <person name="Krin E."/>
            <person name="Pascal G."/>
            <person name="Barbe V."/>
            <person name="Bernsel A."/>
            <person name="Bertin P."/>
            <person name="Cheung F."/>
            <person name="Cruveiller S."/>
            <person name="Damico S."/>
            <person name="Duilio A."/>
            <person name="Fang G."/>
            <person name="Feller G."/>
            <person name="Mangenot S."/>
            <person name="Marino G."/>
            <person name="Nilsson J."/>
            <person name="Parilli E."/>
            <person name="Rocha E."/>
            <person name="Rouy Z."/>
            <person name="Sekowska A."/>
            <person name="Tutino M.L."/>
            <person name="Vallenet D."/>
            <person name="von Heijne G."/>
            <person name="Danchin A."/>
        </authorList>
    </citation>
    <scope>NUCLEOTIDE SEQUENCE [LARGE SCALE GENOMIC DNA]</scope>
    <source>
        <strain evidence="6">TAC 125</strain>
    </source>
</reference>
<dbReference type="GO" id="GO:0005886">
    <property type="term" value="C:plasma membrane"/>
    <property type="evidence" value="ECO:0007669"/>
    <property type="project" value="TreeGrafter"/>
</dbReference>
<feature type="transmembrane region" description="Helical" evidence="3">
    <location>
        <begin position="12"/>
        <end position="32"/>
    </location>
</feature>
<dbReference type="InterPro" id="IPR029787">
    <property type="entry name" value="Nucleotide_cyclase"/>
</dbReference>
<dbReference type="STRING" id="326442.PSHAa0436"/>
<evidence type="ECO:0000256" key="1">
    <source>
        <dbReference type="ARBA" id="ARBA00012528"/>
    </source>
</evidence>
<dbReference type="EMBL" id="CR954246">
    <property type="protein sequence ID" value="CAI85534.1"/>
    <property type="molecule type" value="Genomic_DNA"/>
</dbReference>
<keyword evidence="3" id="KW-1133">Transmembrane helix</keyword>